<dbReference type="Proteomes" id="UP000268014">
    <property type="component" value="Unassembled WGS sequence"/>
</dbReference>
<reference evidence="4" key="1">
    <citation type="submission" date="2017-02" db="UniProtKB">
        <authorList>
            <consortium name="WormBaseParasite"/>
        </authorList>
    </citation>
    <scope>IDENTIFICATION</scope>
</reference>
<dbReference type="WBParaSite" id="HPLM_0001056901-mRNA-1">
    <property type="protein sequence ID" value="HPLM_0001056901-mRNA-1"/>
    <property type="gene ID" value="HPLM_0001056901"/>
</dbReference>
<proteinExistence type="predicted"/>
<gene>
    <name evidence="2" type="ORF">HPLM_LOCUS10561</name>
</gene>
<feature type="compositionally biased region" description="Low complexity" evidence="1">
    <location>
        <begin position="78"/>
        <end position="89"/>
    </location>
</feature>
<keyword evidence="3" id="KW-1185">Reference proteome</keyword>
<dbReference type="EMBL" id="UZAF01017330">
    <property type="protein sequence ID" value="VDO40509.1"/>
    <property type="molecule type" value="Genomic_DNA"/>
</dbReference>
<organism evidence="4">
    <name type="scientific">Haemonchus placei</name>
    <name type="common">Barber's pole worm</name>
    <dbReference type="NCBI Taxonomy" id="6290"/>
    <lineage>
        <taxon>Eukaryota</taxon>
        <taxon>Metazoa</taxon>
        <taxon>Ecdysozoa</taxon>
        <taxon>Nematoda</taxon>
        <taxon>Chromadorea</taxon>
        <taxon>Rhabditida</taxon>
        <taxon>Rhabditina</taxon>
        <taxon>Rhabditomorpha</taxon>
        <taxon>Strongyloidea</taxon>
        <taxon>Trichostrongylidae</taxon>
        <taxon>Haemonchus</taxon>
    </lineage>
</organism>
<reference evidence="2 3" key="2">
    <citation type="submission" date="2018-11" db="EMBL/GenBank/DDBJ databases">
        <authorList>
            <consortium name="Pathogen Informatics"/>
        </authorList>
    </citation>
    <scope>NUCLEOTIDE SEQUENCE [LARGE SCALE GENOMIC DNA]</scope>
    <source>
        <strain evidence="2 3">MHpl1</strain>
    </source>
</reference>
<dbReference type="OrthoDB" id="5853135at2759"/>
<sequence length="198" mass="21370">MKRSFEEPIPKQDVKRKPVVTKAPLRDLADESSLSRSKLQGSSELECEETSTAVKRLSRVTVPKRPAQPPKEEPPAVEPAEPQPLQAEEVTAQETSLRVARTPAESMTSMPIETEQVTTARPMSYTPVTPMGTELDVTAAATSPEPTRIRTGTRKLPEIEPKSAGPSEMGSDMPKEPATKSAAPSEMGPDSAPPSLMK</sequence>
<evidence type="ECO:0000313" key="3">
    <source>
        <dbReference type="Proteomes" id="UP000268014"/>
    </source>
</evidence>
<accession>A0A0N4WI16</accession>
<evidence type="ECO:0000256" key="1">
    <source>
        <dbReference type="SAM" id="MobiDB-lite"/>
    </source>
</evidence>
<name>A0A0N4WI16_HAEPC</name>
<feature type="compositionally biased region" description="Low complexity" evidence="1">
    <location>
        <begin position="32"/>
        <end position="43"/>
    </location>
</feature>
<feature type="compositionally biased region" description="Basic and acidic residues" evidence="1">
    <location>
        <begin position="1"/>
        <end position="16"/>
    </location>
</feature>
<protein>
    <submittedName>
        <fullName evidence="4">Proteoglycan 4-like</fullName>
    </submittedName>
</protein>
<dbReference type="OMA" id="ARPMSYT"/>
<evidence type="ECO:0000313" key="4">
    <source>
        <dbReference type="WBParaSite" id="HPLM_0001056901-mRNA-1"/>
    </source>
</evidence>
<feature type="compositionally biased region" description="Polar residues" evidence="1">
    <location>
        <begin position="105"/>
        <end position="121"/>
    </location>
</feature>
<evidence type="ECO:0000313" key="2">
    <source>
        <dbReference type="EMBL" id="VDO40509.1"/>
    </source>
</evidence>
<feature type="region of interest" description="Disordered" evidence="1">
    <location>
        <begin position="1"/>
        <end position="198"/>
    </location>
</feature>
<dbReference type="AlphaFoldDB" id="A0A0N4WI16"/>